<proteinExistence type="predicted"/>
<feature type="non-terminal residue" evidence="1">
    <location>
        <position position="129"/>
    </location>
</feature>
<evidence type="ECO:0000313" key="2">
    <source>
        <dbReference type="Proteomes" id="UP001140091"/>
    </source>
</evidence>
<name>A0A9W8MNQ8_9AGAR</name>
<dbReference type="OrthoDB" id="2997745at2759"/>
<comment type="caution">
    <text evidence="1">The sequence shown here is derived from an EMBL/GenBank/DDBJ whole genome shotgun (WGS) entry which is preliminary data.</text>
</comment>
<reference evidence="1" key="1">
    <citation type="submission" date="2022-06" db="EMBL/GenBank/DDBJ databases">
        <title>Genome Sequence of Candolleomyces eurysporus.</title>
        <authorList>
            <person name="Buettner E."/>
        </authorList>
    </citation>
    <scope>NUCLEOTIDE SEQUENCE</scope>
    <source>
        <strain evidence="1">VTCC 930004</strain>
    </source>
</reference>
<keyword evidence="2" id="KW-1185">Reference proteome</keyword>
<gene>
    <name evidence="1" type="ORF">H1R20_g1433</name>
</gene>
<dbReference type="Proteomes" id="UP001140091">
    <property type="component" value="Unassembled WGS sequence"/>
</dbReference>
<accession>A0A9W8MNQ8</accession>
<dbReference type="EMBL" id="JANBPK010000414">
    <property type="protein sequence ID" value="KAJ2935663.1"/>
    <property type="molecule type" value="Genomic_DNA"/>
</dbReference>
<evidence type="ECO:0000313" key="1">
    <source>
        <dbReference type="EMBL" id="KAJ2935663.1"/>
    </source>
</evidence>
<organism evidence="1 2">
    <name type="scientific">Candolleomyces eurysporus</name>
    <dbReference type="NCBI Taxonomy" id="2828524"/>
    <lineage>
        <taxon>Eukaryota</taxon>
        <taxon>Fungi</taxon>
        <taxon>Dikarya</taxon>
        <taxon>Basidiomycota</taxon>
        <taxon>Agaricomycotina</taxon>
        <taxon>Agaricomycetes</taxon>
        <taxon>Agaricomycetidae</taxon>
        <taxon>Agaricales</taxon>
        <taxon>Agaricineae</taxon>
        <taxon>Psathyrellaceae</taxon>
        <taxon>Candolleomyces</taxon>
    </lineage>
</organism>
<protein>
    <submittedName>
        <fullName evidence="1">Uncharacterized protein</fullName>
    </submittedName>
</protein>
<dbReference type="AlphaFoldDB" id="A0A9W8MNQ8"/>
<sequence>MRLPLLRQLQLPHLTSLTISHGYGLRTSDLVQVLQNNSSLTSVEFLDTKLDVSSAIVMVKKRKHFKPTTHIGLSVERMKGTAGFLRGMLDLELSFLRLNTIVLQVRGDGPAEHAQMQRLYRSLAWGGRA</sequence>